<dbReference type="Proteomes" id="UP000789326">
    <property type="component" value="Unassembled WGS sequence"/>
</dbReference>
<protein>
    <submittedName>
        <fullName evidence="2">Uncharacterized protein</fullName>
    </submittedName>
</protein>
<gene>
    <name evidence="2" type="ORF">SRABI133_02843</name>
</gene>
<evidence type="ECO:0000313" key="3">
    <source>
        <dbReference type="Proteomes" id="UP000789326"/>
    </source>
</evidence>
<feature type="transmembrane region" description="Helical" evidence="1">
    <location>
        <begin position="59"/>
        <end position="81"/>
    </location>
</feature>
<dbReference type="AlphaFoldDB" id="A0A9W4L203"/>
<comment type="caution">
    <text evidence="2">The sequence shown here is derived from an EMBL/GenBank/DDBJ whole genome shotgun (WGS) entry which is preliminary data.</text>
</comment>
<proteinExistence type="predicted"/>
<keyword evidence="1" id="KW-0472">Membrane</keyword>
<organism evidence="2 3">
    <name type="scientific">Peribacillus simplex</name>
    <dbReference type="NCBI Taxonomy" id="1478"/>
    <lineage>
        <taxon>Bacteria</taxon>
        <taxon>Bacillati</taxon>
        <taxon>Bacillota</taxon>
        <taxon>Bacilli</taxon>
        <taxon>Bacillales</taxon>
        <taxon>Bacillaceae</taxon>
        <taxon>Peribacillus</taxon>
    </lineage>
</organism>
<evidence type="ECO:0000313" key="2">
    <source>
        <dbReference type="EMBL" id="CAH0239339.1"/>
    </source>
</evidence>
<reference evidence="2" key="1">
    <citation type="submission" date="2021-11" db="EMBL/GenBank/DDBJ databases">
        <authorList>
            <person name="Bulgarelli D."/>
        </authorList>
    </citation>
    <scope>NUCLEOTIDE SEQUENCE</scope>
    <source>
        <strain evidence="2">Bi133</strain>
    </source>
</reference>
<sequence>MIPTSKNHYRKVSLKDKESIHDGLARVLFFEYSLKYESIYITVKKGNYIGAICMKGKKILGWILGIAIVVGLGTWGTFAVLGNVNDYKAIEKKHETAAADEGDISRDVDQEVVHTPIAKDVVTLADGGDGHTFIADTHSFLNDTLGYGRVNSADYRSQRANAEDVLQALKGAKVKNKEITADFKKIEEYANVVFKEDNRDAMVQLHRLFHDLDIYFNGYDYDQTWGVTDFEGE</sequence>
<evidence type="ECO:0000256" key="1">
    <source>
        <dbReference type="SAM" id="Phobius"/>
    </source>
</evidence>
<name>A0A9W4L203_9BACI</name>
<keyword evidence="1" id="KW-1133">Transmembrane helix</keyword>
<keyword evidence="1" id="KW-0812">Transmembrane</keyword>
<dbReference type="EMBL" id="CAKKMG010000039">
    <property type="protein sequence ID" value="CAH0239339.1"/>
    <property type="molecule type" value="Genomic_DNA"/>
</dbReference>
<accession>A0A9W4L203</accession>